<organism evidence="2 3">
    <name type="scientific">Lysobacter enzymogenes</name>
    <dbReference type="NCBI Taxonomy" id="69"/>
    <lineage>
        <taxon>Bacteria</taxon>
        <taxon>Pseudomonadati</taxon>
        <taxon>Pseudomonadota</taxon>
        <taxon>Gammaproteobacteria</taxon>
        <taxon>Lysobacterales</taxon>
        <taxon>Lysobacteraceae</taxon>
        <taxon>Lysobacter</taxon>
    </lineage>
</organism>
<dbReference type="KEGG" id="lez:GLE_2268"/>
<dbReference type="STRING" id="69.GLE_2268"/>
<dbReference type="PATRIC" id="fig|69.6.peg.2233"/>
<name>A0A0S2DGB5_LYSEN</name>
<gene>
    <name evidence="2" type="ORF">GLE_2268</name>
</gene>
<proteinExistence type="predicted"/>
<accession>A0A0S2DGB5</accession>
<dbReference type="AlphaFoldDB" id="A0A0S2DGB5"/>
<evidence type="ECO:0000256" key="1">
    <source>
        <dbReference type="SAM" id="MobiDB-lite"/>
    </source>
</evidence>
<dbReference type="EMBL" id="CP013140">
    <property type="protein sequence ID" value="ALN57617.1"/>
    <property type="molecule type" value="Genomic_DNA"/>
</dbReference>
<protein>
    <submittedName>
        <fullName evidence="2">Uncharacterized protein</fullName>
    </submittedName>
</protein>
<feature type="compositionally biased region" description="Low complexity" evidence="1">
    <location>
        <begin position="32"/>
        <end position="52"/>
    </location>
</feature>
<reference evidence="2 3" key="1">
    <citation type="submission" date="2015-11" db="EMBL/GenBank/DDBJ databases">
        <title>Genome sequences of Lysobacter enzymogenes strain C3 and Lysobacter antibioticus ATCC 29479.</title>
        <authorList>
            <person name="Kobayashi D.Y."/>
        </authorList>
    </citation>
    <scope>NUCLEOTIDE SEQUENCE [LARGE SCALE GENOMIC DNA]</scope>
    <source>
        <strain evidence="2 3">C3</strain>
    </source>
</reference>
<evidence type="ECO:0000313" key="2">
    <source>
        <dbReference type="EMBL" id="ALN57617.1"/>
    </source>
</evidence>
<dbReference type="Proteomes" id="UP000061569">
    <property type="component" value="Chromosome"/>
</dbReference>
<feature type="region of interest" description="Disordered" evidence="1">
    <location>
        <begin position="21"/>
        <end position="63"/>
    </location>
</feature>
<evidence type="ECO:0000313" key="3">
    <source>
        <dbReference type="Proteomes" id="UP000061569"/>
    </source>
</evidence>
<sequence>MVAGPSGPVLFFRIGEAGRKASGLKSLPQQQGLGSLHAAGAAAAGRSSAEPAPAAPAPRPPLLRNIPAALRAAVSPARSRQANLGKTNT</sequence>